<dbReference type="EMBL" id="CAUYUJ010016257">
    <property type="protein sequence ID" value="CAK0863389.1"/>
    <property type="molecule type" value="Genomic_DNA"/>
</dbReference>
<sequence>MVAPNSWTPVQLEITRKLVLWRRRFVTTGRKVDTNSEKGYMVVTSYLQCLDAAFQEFEVKPASRHYRQSFAPKYQKIWHGQSRLLRVEVLEASNQQMIWMNGRWFELSPTAMILAGHMRHAWAELGRLLKRLHEEQLAARPWDISLNAELRGALEKLDAAWANFEHAYVIDSMAIEEQALELLAVACVCERDLSDVCYCSDGDDPQGGGAYCQEQLGELVRVLILLSNAAGVENGTRAADWRLVTRGLLEARSILESTSLQNHHQRLGPAHALATRAIDAFEAVRDHLSNLWHCWEFVDGQLANNPGLVDRLAYFVESLTATARYLADPRLLCALNGAVAFVRAACAAAPELAVMGAERDADVFLVLPRLVWLSFLSAPDLNGPLIEHALPELSSELRGSDPDLQALVEAHGQTVGELAAATGDGHPAPKGGGPEGHRRAIDALVRRAVVGICREPSGSAPLGCAASAAAEAFQLRLEGWSMRLQRRQPEVWNELAAVLIDHVAREVAGEERGISGCEEPRGLAAGASQTV</sequence>
<evidence type="ECO:0000313" key="1">
    <source>
        <dbReference type="EMBL" id="CAK0863389.1"/>
    </source>
</evidence>
<name>A0ABN9UTJ2_9DINO</name>
<evidence type="ECO:0000313" key="2">
    <source>
        <dbReference type="Proteomes" id="UP001189429"/>
    </source>
</evidence>
<comment type="caution">
    <text evidence="1">The sequence shown here is derived from an EMBL/GenBank/DDBJ whole genome shotgun (WGS) entry which is preliminary data.</text>
</comment>
<accession>A0ABN9UTJ2</accession>
<organism evidence="1 2">
    <name type="scientific">Prorocentrum cordatum</name>
    <dbReference type="NCBI Taxonomy" id="2364126"/>
    <lineage>
        <taxon>Eukaryota</taxon>
        <taxon>Sar</taxon>
        <taxon>Alveolata</taxon>
        <taxon>Dinophyceae</taxon>
        <taxon>Prorocentrales</taxon>
        <taxon>Prorocentraceae</taxon>
        <taxon>Prorocentrum</taxon>
    </lineage>
</organism>
<reference evidence="1" key="1">
    <citation type="submission" date="2023-10" db="EMBL/GenBank/DDBJ databases">
        <authorList>
            <person name="Chen Y."/>
            <person name="Shah S."/>
            <person name="Dougan E. K."/>
            <person name="Thang M."/>
            <person name="Chan C."/>
        </authorList>
    </citation>
    <scope>NUCLEOTIDE SEQUENCE [LARGE SCALE GENOMIC DNA]</scope>
</reference>
<keyword evidence="2" id="KW-1185">Reference proteome</keyword>
<protein>
    <submittedName>
        <fullName evidence="1">Uncharacterized protein</fullName>
    </submittedName>
</protein>
<dbReference type="Proteomes" id="UP001189429">
    <property type="component" value="Unassembled WGS sequence"/>
</dbReference>
<gene>
    <name evidence="1" type="ORF">PCOR1329_LOCUS51564</name>
</gene>
<proteinExistence type="predicted"/>